<protein>
    <submittedName>
        <fullName evidence="2">FRG domain-containing protein</fullName>
    </submittedName>
</protein>
<dbReference type="RefSeq" id="WP_134359540.1">
    <property type="nucleotide sequence ID" value="NZ_CP038033.1"/>
</dbReference>
<evidence type="ECO:0000313" key="3">
    <source>
        <dbReference type="Proteomes" id="UP000294325"/>
    </source>
</evidence>
<dbReference type="OrthoDB" id="6942219at2"/>
<dbReference type="Pfam" id="PF08867">
    <property type="entry name" value="FRG"/>
    <property type="match status" value="1"/>
</dbReference>
<keyword evidence="3" id="KW-1185">Reference proteome</keyword>
<evidence type="ECO:0000313" key="2">
    <source>
        <dbReference type="EMBL" id="QBQ56293.1"/>
    </source>
</evidence>
<dbReference type="SMART" id="SM00901">
    <property type="entry name" value="FRG"/>
    <property type="match status" value="1"/>
</dbReference>
<dbReference type="InterPro" id="IPR014966">
    <property type="entry name" value="FRG-dom"/>
</dbReference>
<dbReference type="AlphaFoldDB" id="A0A4P7C147"/>
<accession>A0A4P7C147</accession>
<dbReference type="KEGG" id="nwr:E3U44_18665"/>
<feature type="domain" description="FRG" evidence="1">
    <location>
        <begin position="19"/>
        <end position="121"/>
    </location>
</feature>
<proteinExistence type="predicted"/>
<gene>
    <name evidence="2" type="ORF">E3U44_18665</name>
</gene>
<dbReference type="EMBL" id="CP038033">
    <property type="protein sequence ID" value="QBQ56293.1"/>
    <property type="molecule type" value="Genomic_DNA"/>
</dbReference>
<name>A0A4P7C147_9GAMM</name>
<organism evidence="2 3">
    <name type="scientific">Nitrosococcus wardiae</name>
    <dbReference type="NCBI Taxonomy" id="1814290"/>
    <lineage>
        <taxon>Bacteria</taxon>
        <taxon>Pseudomonadati</taxon>
        <taxon>Pseudomonadota</taxon>
        <taxon>Gammaproteobacteria</taxon>
        <taxon>Chromatiales</taxon>
        <taxon>Chromatiaceae</taxon>
        <taxon>Nitrosococcus</taxon>
    </lineage>
</organism>
<evidence type="ECO:0000259" key="1">
    <source>
        <dbReference type="SMART" id="SM00901"/>
    </source>
</evidence>
<sequence>MQEIQIKSLVELQRAVTRFDGTHLFRGQTRHYLNAYGQLNIPSSFDRHGCMPPLMFKWTHYSKALIRAFTGLDYHSLSMGMSQAVLQHYGWRSFFIDLTKSPHVACWFAANAYQENRSVQLCEDFEENPAQLIHRAASFSVSSEPGHLYVVDPNYLIPFLIIRAPKSPTSACPIVGAYRGEP</sequence>
<reference evidence="2 3" key="1">
    <citation type="submission" date="2019-03" db="EMBL/GenBank/DDBJ databases">
        <title>The genome sequence of Nitrosococcus wardiae strain D1FHST reveals the archetypal metabolic capacity of ammonia-oxidizing Gammaproteobacteria.</title>
        <authorList>
            <person name="Wang L."/>
            <person name="Lim C.K."/>
            <person name="Hanson T.E."/>
            <person name="Dang H."/>
            <person name="Klotz M.G."/>
        </authorList>
    </citation>
    <scope>NUCLEOTIDE SEQUENCE [LARGE SCALE GENOMIC DNA]</scope>
    <source>
        <strain evidence="2 3">D1FHS</strain>
    </source>
</reference>
<dbReference type="Proteomes" id="UP000294325">
    <property type="component" value="Chromosome"/>
</dbReference>